<accession>A0A327RNY8</accession>
<dbReference type="OrthoDB" id="667380at2"/>
<dbReference type="Proteomes" id="UP000248703">
    <property type="component" value="Unassembled WGS sequence"/>
</dbReference>
<keyword evidence="2" id="KW-1185">Reference proteome</keyword>
<evidence type="ECO:0000313" key="1">
    <source>
        <dbReference type="EMBL" id="RAJ17778.1"/>
    </source>
</evidence>
<dbReference type="AlphaFoldDB" id="A0A327RNY8"/>
<sequence length="153" mass="16930">MSNKTYIKLELYNKCVAFTQHRLDTINNTIQELQDSLTSETKSSAGDKHETGRAMLQLEREKAGKQLSEIQKINQLLAKISTESTSKTISLGSVVYTTQANYYIAISAGELIIKDTKFYAIAANTPIAQLLIGKTVGDEVVFRGQEIKVNSVI</sequence>
<gene>
    <name evidence="1" type="ORF">LY08_00046</name>
</gene>
<dbReference type="EMBL" id="QLLO01000001">
    <property type="protein sequence ID" value="RAJ17778.1"/>
    <property type="molecule type" value="Genomic_DNA"/>
</dbReference>
<proteinExistence type="predicted"/>
<name>A0A327RNY8_9FLAO</name>
<evidence type="ECO:0008006" key="3">
    <source>
        <dbReference type="Google" id="ProtNLM"/>
    </source>
</evidence>
<comment type="caution">
    <text evidence="1">The sequence shown here is derived from an EMBL/GenBank/DDBJ whole genome shotgun (WGS) entry which is preliminary data.</text>
</comment>
<organism evidence="1 2">
    <name type="scientific">Olleya aquimaris</name>
    <dbReference type="NCBI Taxonomy" id="639310"/>
    <lineage>
        <taxon>Bacteria</taxon>
        <taxon>Pseudomonadati</taxon>
        <taxon>Bacteroidota</taxon>
        <taxon>Flavobacteriia</taxon>
        <taxon>Flavobacteriales</taxon>
        <taxon>Flavobacteriaceae</taxon>
    </lineage>
</organism>
<protein>
    <recommendedName>
        <fullName evidence="3">3-oxoacyl-ACP synthase</fullName>
    </recommendedName>
</protein>
<reference evidence="1 2" key="1">
    <citation type="submission" date="2018-06" db="EMBL/GenBank/DDBJ databases">
        <title>Genomic Encyclopedia of Archaeal and Bacterial Type Strains, Phase II (KMG-II): from individual species to whole genera.</title>
        <authorList>
            <person name="Goeker M."/>
        </authorList>
    </citation>
    <scope>NUCLEOTIDE SEQUENCE [LARGE SCALE GENOMIC DNA]</scope>
    <source>
        <strain evidence="1 2">DSM 24464</strain>
    </source>
</reference>
<dbReference type="RefSeq" id="WP_111658420.1">
    <property type="nucleotide sequence ID" value="NZ_QLLO01000001.1"/>
</dbReference>
<evidence type="ECO:0000313" key="2">
    <source>
        <dbReference type="Proteomes" id="UP000248703"/>
    </source>
</evidence>